<evidence type="ECO:0000256" key="5">
    <source>
        <dbReference type="ARBA" id="ARBA00023136"/>
    </source>
</evidence>
<evidence type="ECO:0000313" key="8">
    <source>
        <dbReference type="EMBL" id="KKA17647.1"/>
    </source>
</evidence>
<evidence type="ECO:0000313" key="9">
    <source>
        <dbReference type="Proteomes" id="UP000053958"/>
    </source>
</evidence>
<evidence type="ECO:0000256" key="4">
    <source>
        <dbReference type="ARBA" id="ARBA00022989"/>
    </source>
</evidence>
<dbReference type="SUPFAM" id="SSF103473">
    <property type="entry name" value="MFS general substrate transporter"/>
    <property type="match status" value="1"/>
</dbReference>
<evidence type="ECO:0000256" key="3">
    <source>
        <dbReference type="ARBA" id="ARBA00022692"/>
    </source>
</evidence>
<evidence type="ECO:0000256" key="1">
    <source>
        <dbReference type="ARBA" id="ARBA00004141"/>
    </source>
</evidence>
<dbReference type="OrthoDB" id="10021397at2759"/>
<feature type="transmembrane region" description="Helical" evidence="7">
    <location>
        <begin position="280"/>
        <end position="299"/>
    </location>
</feature>
<dbReference type="InterPro" id="IPR036259">
    <property type="entry name" value="MFS_trans_sf"/>
</dbReference>
<evidence type="ECO:0000256" key="6">
    <source>
        <dbReference type="SAM" id="MobiDB-lite"/>
    </source>
</evidence>
<proteinExistence type="predicted"/>
<dbReference type="GO" id="GO:0005886">
    <property type="term" value="C:plasma membrane"/>
    <property type="evidence" value="ECO:0007669"/>
    <property type="project" value="TreeGrafter"/>
</dbReference>
<dbReference type="PANTHER" id="PTHR23501">
    <property type="entry name" value="MAJOR FACILITATOR SUPERFAMILY"/>
    <property type="match status" value="1"/>
</dbReference>
<dbReference type="GeneID" id="25320675"/>
<feature type="compositionally biased region" description="Basic and acidic residues" evidence="6">
    <location>
        <begin position="37"/>
        <end position="52"/>
    </location>
</feature>
<dbReference type="RefSeq" id="XP_013324259.1">
    <property type="nucleotide sequence ID" value="XM_013468805.1"/>
</dbReference>
<sequence>MATSEEPPSQNSPPDKKETTDKKEELDQKNVGFSTSNHDHGPFVKHIPDNHLNRNPSHHPRLSQSERCGLVWLGILSYNVCLSIRLGEVVQVPSFKVRVSGCHLGLRTGNAWMRYSFQLIEQLLLAFADDLFQPYPKVVRALLPDVLLQVLAEPALLVGHTLFWRILSLQRRSPYFYGLTGIIFTLASVTGPLIGGAFTSDVTWRWCFYINLPIGGLAMVLLLFALRLPPSAHPARASLREVLLQLDIPGSVTKIGSLICYLLALQHGGITQSWGSSQPIGLLVGWVLLVIAFALIEWFQGDRALVAPRHLRSHGIRICCAFIFL</sequence>
<feature type="compositionally biased region" description="Basic and acidic residues" evidence="6">
    <location>
        <begin position="14"/>
        <end position="28"/>
    </location>
</feature>
<dbReference type="Pfam" id="PF07690">
    <property type="entry name" value="MFS_1"/>
    <property type="match status" value="1"/>
</dbReference>
<accession>A0A0F4YHB5</accession>
<keyword evidence="9" id="KW-1185">Reference proteome</keyword>
<dbReference type="InterPro" id="IPR011701">
    <property type="entry name" value="MFS"/>
</dbReference>
<feature type="region of interest" description="Disordered" evidence="6">
    <location>
        <begin position="1"/>
        <end position="60"/>
    </location>
</feature>
<gene>
    <name evidence="8" type="ORF">T310_8415</name>
</gene>
<comment type="subcellular location">
    <subcellularLocation>
        <location evidence="1">Membrane</location>
        <topology evidence="1">Multi-pass membrane protein</topology>
    </subcellularLocation>
</comment>
<keyword evidence="2" id="KW-0813">Transport</keyword>
<evidence type="ECO:0000256" key="7">
    <source>
        <dbReference type="SAM" id="Phobius"/>
    </source>
</evidence>
<feature type="transmembrane region" description="Helical" evidence="7">
    <location>
        <begin position="246"/>
        <end position="268"/>
    </location>
</feature>
<keyword evidence="4 7" id="KW-1133">Transmembrane helix</keyword>
<feature type="transmembrane region" description="Helical" evidence="7">
    <location>
        <begin position="206"/>
        <end position="226"/>
    </location>
</feature>
<keyword evidence="5 7" id="KW-0472">Membrane</keyword>
<name>A0A0F4YHB5_RASE3</name>
<protein>
    <submittedName>
        <fullName evidence="8">Efflux pump antibiotic resistance protein</fullName>
    </submittedName>
</protein>
<dbReference type="EMBL" id="LASV01000591">
    <property type="protein sequence ID" value="KKA17647.1"/>
    <property type="molecule type" value="Genomic_DNA"/>
</dbReference>
<keyword evidence="3 7" id="KW-0812">Transmembrane</keyword>
<dbReference type="Gene3D" id="1.20.1720.10">
    <property type="entry name" value="Multidrug resistance protein D"/>
    <property type="match status" value="1"/>
</dbReference>
<dbReference type="PANTHER" id="PTHR23501:SF177">
    <property type="entry name" value="MAJOR FACILITATOR SUPERFAMILY (MFS) PROFILE DOMAIN-CONTAINING PROTEIN-RELATED"/>
    <property type="match status" value="1"/>
</dbReference>
<feature type="compositionally biased region" description="Polar residues" evidence="6">
    <location>
        <begin position="1"/>
        <end position="13"/>
    </location>
</feature>
<evidence type="ECO:0000256" key="2">
    <source>
        <dbReference type="ARBA" id="ARBA00022448"/>
    </source>
</evidence>
<comment type="caution">
    <text evidence="8">The sequence shown here is derived from an EMBL/GenBank/DDBJ whole genome shotgun (WGS) entry which is preliminary data.</text>
</comment>
<reference evidence="8 9" key="1">
    <citation type="submission" date="2015-04" db="EMBL/GenBank/DDBJ databases">
        <authorList>
            <person name="Heijne W.H."/>
            <person name="Fedorova N.D."/>
            <person name="Nierman W.C."/>
            <person name="Vollebregt A.W."/>
            <person name="Zhao Z."/>
            <person name="Wu L."/>
            <person name="Kumar M."/>
            <person name="Stam H."/>
            <person name="van den Berg M.A."/>
            <person name="Pel H.J."/>
        </authorList>
    </citation>
    <scope>NUCLEOTIDE SEQUENCE [LARGE SCALE GENOMIC DNA]</scope>
    <source>
        <strain evidence="8 9">CBS 393.64</strain>
    </source>
</reference>
<dbReference type="GO" id="GO:0022857">
    <property type="term" value="F:transmembrane transporter activity"/>
    <property type="evidence" value="ECO:0007669"/>
    <property type="project" value="InterPro"/>
</dbReference>
<organism evidence="8 9">
    <name type="scientific">Rasamsonia emersonii (strain ATCC 16479 / CBS 393.64 / IMI 116815)</name>
    <dbReference type="NCBI Taxonomy" id="1408163"/>
    <lineage>
        <taxon>Eukaryota</taxon>
        <taxon>Fungi</taxon>
        <taxon>Dikarya</taxon>
        <taxon>Ascomycota</taxon>
        <taxon>Pezizomycotina</taxon>
        <taxon>Eurotiomycetes</taxon>
        <taxon>Eurotiomycetidae</taxon>
        <taxon>Eurotiales</taxon>
        <taxon>Trichocomaceae</taxon>
        <taxon>Rasamsonia</taxon>
    </lineage>
</organism>
<dbReference type="AlphaFoldDB" id="A0A0F4YHB5"/>
<feature type="transmembrane region" description="Helical" evidence="7">
    <location>
        <begin position="175"/>
        <end position="194"/>
    </location>
</feature>
<dbReference type="Proteomes" id="UP000053958">
    <property type="component" value="Unassembled WGS sequence"/>
</dbReference>